<dbReference type="AlphaFoldDB" id="A0A0V0S1R9"/>
<name>A0A0V0S1R9_9BILA</name>
<accession>A0A0V0S1R9</accession>
<dbReference type="EMBL" id="JYDL01000047">
    <property type="protein sequence ID" value="KRX20628.1"/>
    <property type="molecule type" value="Genomic_DNA"/>
</dbReference>
<gene>
    <name evidence="1" type="ORF">T07_14630</name>
</gene>
<comment type="caution">
    <text evidence="1">The sequence shown here is derived from an EMBL/GenBank/DDBJ whole genome shotgun (WGS) entry which is preliminary data.</text>
</comment>
<evidence type="ECO:0000313" key="1">
    <source>
        <dbReference type="EMBL" id="KRX20628.1"/>
    </source>
</evidence>
<reference evidence="1 2" key="1">
    <citation type="submission" date="2015-01" db="EMBL/GenBank/DDBJ databases">
        <title>Evolution of Trichinella species and genotypes.</title>
        <authorList>
            <person name="Korhonen P.K."/>
            <person name="Edoardo P."/>
            <person name="Giuseppe L.R."/>
            <person name="Gasser R.B."/>
        </authorList>
    </citation>
    <scope>NUCLEOTIDE SEQUENCE [LARGE SCALE GENOMIC DNA]</scope>
    <source>
        <strain evidence="1">ISS37</strain>
    </source>
</reference>
<proteinExistence type="predicted"/>
<dbReference type="Proteomes" id="UP000054630">
    <property type="component" value="Unassembled WGS sequence"/>
</dbReference>
<organism evidence="1 2">
    <name type="scientific">Trichinella nelsoni</name>
    <dbReference type="NCBI Taxonomy" id="6336"/>
    <lineage>
        <taxon>Eukaryota</taxon>
        <taxon>Metazoa</taxon>
        <taxon>Ecdysozoa</taxon>
        <taxon>Nematoda</taxon>
        <taxon>Enoplea</taxon>
        <taxon>Dorylaimia</taxon>
        <taxon>Trichinellida</taxon>
        <taxon>Trichinellidae</taxon>
        <taxon>Trichinella</taxon>
    </lineage>
</organism>
<protein>
    <submittedName>
        <fullName evidence="1">Uncharacterized protein</fullName>
    </submittedName>
</protein>
<sequence>MLQYHTLTIVVVVKHANFSWLSSKCTCVISNLAIGMACYTGDPPKSICIPKLLFTSSHINIHLRHLLIKLRRKNFLRFSYFRLLESVLMLIEMKFHQWKTTARMRMVIRMVQQT</sequence>
<evidence type="ECO:0000313" key="2">
    <source>
        <dbReference type="Proteomes" id="UP000054630"/>
    </source>
</evidence>
<keyword evidence="2" id="KW-1185">Reference proteome</keyword>